<reference evidence="12" key="1">
    <citation type="journal article" date="2023" name="Plant J.">
        <title>Genome sequences and population genomics provide insights into the demographic history, inbreeding, and mutation load of two 'living fossil' tree species of Dipteronia.</title>
        <authorList>
            <person name="Feng Y."/>
            <person name="Comes H.P."/>
            <person name="Chen J."/>
            <person name="Zhu S."/>
            <person name="Lu R."/>
            <person name="Zhang X."/>
            <person name="Li P."/>
            <person name="Qiu J."/>
            <person name="Olsen K.M."/>
            <person name="Qiu Y."/>
        </authorList>
    </citation>
    <scope>NUCLEOTIDE SEQUENCE</scope>
    <source>
        <strain evidence="12">NBL</strain>
    </source>
</reference>
<feature type="region of interest" description="Disordered" evidence="9">
    <location>
        <begin position="219"/>
        <end position="284"/>
    </location>
</feature>
<dbReference type="InterPro" id="IPR011006">
    <property type="entry name" value="CheY-like_superfamily"/>
</dbReference>
<dbReference type="GO" id="GO:0000160">
    <property type="term" value="P:phosphorelay signal transduction system"/>
    <property type="evidence" value="ECO:0007669"/>
    <property type="project" value="UniProtKB-KW"/>
</dbReference>
<feature type="compositionally biased region" description="Acidic residues" evidence="9">
    <location>
        <begin position="42"/>
        <end position="52"/>
    </location>
</feature>
<evidence type="ECO:0000313" key="13">
    <source>
        <dbReference type="Proteomes" id="UP001281410"/>
    </source>
</evidence>
<gene>
    <name evidence="12" type="ORF">Dsin_004197</name>
</gene>
<dbReference type="FunFam" id="3.40.50.2300:FF:000214">
    <property type="entry name" value="Two-component response regulator-like PRR37"/>
    <property type="match status" value="1"/>
</dbReference>
<evidence type="ECO:0000256" key="4">
    <source>
        <dbReference type="ARBA" id="ARBA00023015"/>
    </source>
</evidence>
<comment type="caution">
    <text evidence="8">Lacks conserved residue(s) required for the propagation of feature annotation.</text>
</comment>
<dbReference type="AlphaFoldDB" id="A0AAE0B908"/>
<evidence type="ECO:0000259" key="11">
    <source>
        <dbReference type="PROSITE" id="PS50206"/>
    </source>
</evidence>
<evidence type="ECO:0000256" key="6">
    <source>
        <dbReference type="ARBA" id="ARBA00023163"/>
    </source>
</evidence>
<comment type="similarity">
    <text evidence="2">Belongs to the ARR-like family.</text>
</comment>
<dbReference type="SMART" id="SM00448">
    <property type="entry name" value="REC"/>
    <property type="match status" value="1"/>
</dbReference>
<evidence type="ECO:0000256" key="1">
    <source>
        <dbReference type="ARBA" id="ARBA00004123"/>
    </source>
</evidence>
<keyword evidence="13" id="KW-1185">Reference proteome</keyword>
<feature type="compositionally biased region" description="Low complexity" evidence="9">
    <location>
        <begin position="221"/>
        <end position="230"/>
    </location>
</feature>
<name>A0AAE0B908_9ROSI</name>
<keyword evidence="6" id="KW-0804">Transcription</keyword>
<accession>A0AAE0B908</accession>
<evidence type="ECO:0000256" key="3">
    <source>
        <dbReference type="ARBA" id="ARBA00023012"/>
    </source>
</evidence>
<feature type="domain" description="Rhodanese" evidence="11">
    <location>
        <begin position="108"/>
        <end position="142"/>
    </location>
</feature>
<evidence type="ECO:0000256" key="9">
    <source>
        <dbReference type="SAM" id="MobiDB-lite"/>
    </source>
</evidence>
<dbReference type="PROSITE" id="PS50110">
    <property type="entry name" value="RESPONSE_REGULATORY"/>
    <property type="match status" value="1"/>
</dbReference>
<dbReference type="Proteomes" id="UP001281410">
    <property type="component" value="Unassembled WGS sequence"/>
</dbReference>
<evidence type="ECO:0000256" key="2">
    <source>
        <dbReference type="ARBA" id="ARBA00010330"/>
    </source>
</evidence>
<proteinExistence type="inferred from homology"/>
<organism evidence="12 13">
    <name type="scientific">Dipteronia sinensis</name>
    <dbReference type="NCBI Taxonomy" id="43782"/>
    <lineage>
        <taxon>Eukaryota</taxon>
        <taxon>Viridiplantae</taxon>
        <taxon>Streptophyta</taxon>
        <taxon>Embryophyta</taxon>
        <taxon>Tracheophyta</taxon>
        <taxon>Spermatophyta</taxon>
        <taxon>Magnoliopsida</taxon>
        <taxon>eudicotyledons</taxon>
        <taxon>Gunneridae</taxon>
        <taxon>Pentapetalae</taxon>
        <taxon>rosids</taxon>
        <taxon>malvids</taxon>
        <taxon>Sapindales</taxon>
        <taxon>Sapindaceae</taxon>
        <taxon>Hippocastanoideae</taxon>
        <taxon>Acereae</taxon>
        <taxon>Dipteronia</taxon>
    </lineage>
</organism>
<evidence type="ECO:0000256" key="7">
    <source>
        <dbReference type="ARBA" id="ARBA00023242"/>
    </source>
</evidence>
<keyword evidence="4" id="KW-0805">Transcription regulation</keyword>
<dbReference type="PROSITE" id="PS50206">
    <property type="entry name" value="RHODANESE_3"/>
    <property type="match status" value="1"/>
</dbReference>
<comment type="subcellular location">
    <subcellularLocation>
        <location evidence="1">Nucleus</location>
    </subcellularLocation>
</comment>
<keyword evidence="3" id="KW-0902">Two-component regulatory system</keyword>
<dbReference type="PANTHER" id="PTHR43874">
    <property type="entry name" value="TWO-COMPONENT RESPONSE REGULATOR"/>
    <property type="match status" value="1"/>
</dbReference>
<evidence type="ECO:0000313" key="12">
    <source>
        <dbReference type="EMBL" id="KAK3232316.1"/>
    </source>
</evidence>
<keyword evidence="7" id="KW-0539">Nucleus</keyword>
<dbReference type="EMBL" id="JANJYJ010000001">
    <property type="protein sequence ID" value="KAK3232316.1"/>
    <property type="molecule type" value="Genomic_DNA"/>
</dbReference>
<dbReference type="GO" id="GO:0045892">
    <property type="term" value="P:negative regulation of DNA-templated transcription"/>
    <property type="evidence" value="ECO:0007669"/>
    <property type="project" value="UniProtKB-ARBA"/>
</dbReference>
<dbReference type="GO" id="GO:0005634">
    <property type="term" value="C:nucleus"/>
    <property type="evidence" value="ECO:0007669"/>
    <property type="project" value="UniProtKB-SubCell"/>
</dbReference>
<dbReference type="GO" id="GO:0009736">
    <property type="term" value="P:cytokinin-activated signaling pathway"/>
    <property type="evidence" value="ECO:0007669"/>
    <property type="project" value="InterPro"/>
</dbReference>
<evidence type="ECO:0000259" key="10">
    <source>
        <dbReference type="PROSITE" id="PS50110"/>
    </source>
</evidence>
<evidence type="ECO:0008006" key="14">
    <source>
        <dbReference type="Google" id="ProtNLM"/>
    </source>
</evidence>
<evidence type="ECO:0000256" key="8">
    <source>
        <dbReference type="PROSITE-ProRule" id="PRU00169"/>
    </source>
</evidence>
<dbReference type="GO" id="GO:0007623">
    <property type="term" value="P:circadian rhythm"/>
    <property type="evidence" value="ECO:0007669"/>
    <property type="project" value="UniProtKB-ARBA"/>
</dbReference>
<feature type="region of interest" description="Disordered" evidence="9">
    <location>
        <begin position="27"/>
        <end position="52"/>
    </location>
</feature>
<dbReference type="InterPro" id="IPR001789">
    <property type="entry name" value="Sig_transdc_resp-reg_receiver"/>
</dbReference>
<dbReference type="Pfam" id="PF00072">
    <property type="entry name" value="Response_reg"/>
    <property type="match status" value="1"/>
</dbReference>
<sequence>MGVVQININGPVPKGLAELNHHIRDEHKEIRDGVTGEGQGLSEEDESQMNEDLGDVNDGWVDAIQVQVQAKAVLQRPQQHSQGPLVCWERFLPPRSLKVLLVESDDSTCRVVCALLRNCGYEVIAVENGLQAWKVLEDLTIQIDLVLTEVIMPCLSGIGLLHKIMSHKTCKNVPVIMMSSRDSMSIVFKCLSKGAVNFLVKPIRKNELQNLWQHVWRKSHSSSGSGSESGTMTQKSTKSKSAEKPEDNLGSNDENDIGSIGLNIRDGSDNGSGTQKTNRKPYNSVRKQIQISGCTLTFCFPELMDKEGSRN</sequence>
<dbReference type="Gene3D" id="3.40.50.2300">
    <property type="match status" value="1"/>
</dbReference>
<dbReference type="GO" id="GO:0010017">
    <property type="term" value="P:red or far-red light signaling pathway"/>
    <property type="evidence" value="ECO:0007669"/>
    <property type="project" value="UniProtKB-ARBA"/>
</dbReference>
<dbReference type="PANTHER" id="PTHR43874:SF195">
    <property type="entry name" value="TWO-COMPONENT RESPONSE REGULATOR-LIKE PRR37 ISOFORM X1"/>
    <property type="match status" value="1"/>
</dbReference>
<protein>
    <recommendedName>
        <fullName evidence="14">Response regulatory domain-containing protein</fullName>
    </recommendedName>
</protein>
<comment type="caution">
    <text evidence="12">The sequence shown here is derived from an EMBL/GenBank/DDBJ whole genome shotgun (WGS) entry which is preliminary data.</text>
</comment>
<dbReference type="SUPFAM" id="SSF52172">
    <property type="entry name" value="CheY-like"/>
    <property type="match status" value="1"/>
</dbReference>
<feature type="domain" description="Response regulatory" evidence="10">
    <location>
        <begin position="98"/>
        <end position="216"/>
    </location>
</feature>
<dbReference type="InterPro" id="IPR045279">
    <property type="entry name" value="ARR-like"/>
</dbReference>
<evidence type="ECO:0000256" key="5">
    <source>
        <dbReference type="ARBA" id="ARBA00023108"/>
    </source>
</evidence>
<dbReference type="InterPro" id="IPR001763">
    <property type="entry name" value="Rhodanese-like_dom"/>
</dbReference>
<keyword evidence="5" id="KW-0090">Biological rhythms</keyword>